<dbReference type="EMBL" id="AUSU01001582">
    <property type="protein sequence ID" value="EPS70692.1"/>
    <property type="molecule type" value="Genomic_DNA"/>
</dbReference>
<keyword evidence="3" id="KW-1185">Reference proteome</keyword>
<dbReference type="PANTHER" id="PTHR46088">
    <property type="entry name" value="TUBULIN--TYROSINE LIGASE-LIKE PROTEIN 12"/>
    <property type="match status" value="1"/>
</dbReference>
<dbReference type="InterPro" id="IPR057954">
    <property type="entry name" value="SET_TTL12"/>
</dbReference>
<dbReference type="Proteomes" id="UP000015453">
    <property type="component" value="Unassembled WGS sequence"/>
</dbReference>
<dbReference type="SUPFAM" id="SSF52047">
    <property type="entry name" value="RNI-like"/>
    <property type="match status" value="1"/>
</dbReference>
<dbReference type="OrthoDB" id="202825at2759"/>
<comment type="caution">
    <text evidence="2">The sequence shown here is derived from an EMBL/GenBank/DDBJ whole genome shotgun (WGS) entry which is preliminary data.</text>
</comment>
<dbReference type="Pfam" id="PF25556">
    <property type="entry name" value="SET_TTL"/>
    <property type="match status" value="1"/>
</dbReference>
<accession>S8EDP9</accession>
<proteinExistence type="predicted"/>
<dbReference type="InterPro" id="IPR032675">
    <property type="entry name" value="LRR_dom_sf"/>
</dbReference>
<dbReference type="InterPro" id="IPR027749">
    <property type="entry name" value="TTLL12"/>
</dbReference>
<dbReference type="Gene3D" id="3.80.10.10">
    <property type="entry name" value="Ribonuclease Inhibitor"/>
    <property type="match status" value="1"/>
</dbReference>
<reference evidence="2 3" key="1">
    <citation type="journal article" date="2013" name="BMC Genomics">
        <title>The miniature genome of a carnivorous plant Genlisea aurea contains a low number of genes and short non-coding sequences.</title>
        <authorList>
            <person name="Leushkin E.V."/>
            <person name="Sutormin R.A."/>
            <person name="Nabieva E.R."/>
            <person name="Penin A.A."/>
            <person name="Kondrashov A.S."/>
            <person name="Logacheva M.D."/>
        </authorList>
    </citation>
    <scope>NUCLEOTIDE SEQUENCE [LARGE SCALE GENOMIC DNA]</scope>
</reference>
<protein>
    <recommendedName>
        <fullName evidence="1">Tubulin--tyrosine ligase-like protein 12 SET-like domain-containing protein</fullName>
    </recommendedName>
</protein>
<feature type="non-terminal residue" evidence="2">
    <location>
        <position position="317"/>
    </location>
</feature>
<evidence type="ECO:0000313" key="3">
    <source>
        <dbReference type="Proteomes" id="UP000015453"/>
    </source>
</evidence>
<dbReference type="AlphaFoldDB" id="S8EDP9"/>
<name>S8EDP9_9LAMI</name>
<gene>
    <name evidence="2" type="ORF">M569_04068</name>
</gene>
<dbReference type="PANTHER" id="PTHR46088:SF1">
    <property type="entry name" value="TUBULIN--TYROSINE LIGASE-LIKE PROTEIN 12"/>
    <property type="match status" value="1"/>
</dbReference>
<dbReference type="GO" id="GO:0005737">
    <property type="term" value="C:cytoplasm"/>
    <property type="evidence" value="ECO:0007669"/>
    <property type="project" value="TreeGrafter"/>
</dbReference>
<feature type="domain" description="Tubulin--tyrosine ligase-like protein 12 SET-like" evidence="1">
    <location>
        <begin position="65"/>
        <end position="122"/>
    </location>
</feature>
<feature type="non-terminal residue" evidence="2">
    <location>
        <position position="1"/>
    </location>
</feature>
<evidence type="ECO:0000259" key="1">
    <source>
        <dbReference type="Pfam" id="PF25556"/>
    </source>
</evidence>
<evidence type="ECO:0000313" key="2">
    <source>
        <dbReference type="EMBL" id="EPS70692.1"/>
    </source>
</evidence>
<sequence>EKYEDFVNVHGVLLAGSGLPVELHRKLFEKLGAENFDGGSYFQVEPVEEGGLRRLILSADSLGKDSDVFLVDHAWTFRLSDAYKQLKDIPGLVERMASLMSVDTDDEDDAVELLSVEDIVEEEFNNGDGIHSVRWLEIEDREIDDAALVSLDLPTKFPHLLALSLRGNKLRSSESVLKVVNRFKSIKALWLNHNPIVDNRDNLLENAILESCPELEIYNSRFTSKYSTWALGFCGGLYDMDNPGGGSLAGDDQLQGITSLDLSNRCIHSLIINQAFSPSIFPVLSYLNLRGNPLDENSTEQLVKHLRGFINLSDLEV</sequence>
<organism evidence="2 3">
    <name type="scientific">Genlisea aurea</name>
    <dbReference type="NCBI Taxonomy" id="192259"/>
    <lineage>
        <taxon>Eukaryota</taxon>
        <taxon>Viridiplantae</taxon>
        <taxon>Streptophyta</taxon>
        <taxon>Embryophyta</taxon>
        <taxon>Tracheophyta</taxon>
        <taxon>Spermatophyta</taxon>
        <taxon>Magnoliopsida</taxon>
        <taxon>eudicotyledons</taxon>
        <taxon>Gunneridae</taxon>
        <taxon>Pentapetalae</taxon>
        <taxon>asterids</taxon>
        <taxon>lamiids</taxon>
        <taxon>Lamiales</taxon>
        <taxon>Lentibulariaceae</taxon>
        <taxon>Genlisea</taxon>
    </lineage>
</organism>